<name>A0A090QPI5_9GAMM</name>
<protein>
    <submittedName>
        <fullName evidence="1">Uncharacterized protein</fullName>
    </submittedName>
</protein>
<dbReference type="PATRIC" id="fig|754436.4.peg.2143"/>
<dbReference type="AlphaFoldDB" id="A0A090QPI5"/>
<evidence type="ECO:0000313" key="1">
    <source>
        <dbReference type="EMBL" id="GAL03734.1"/>
    </source>
</evidence>
<dbReference type="EMBL" id="BBMN01000002">
    <property type="protein sequence ID" value="GAL03734.1"/>
    <property type="molecule type" value="Genomic_DNA"/>
</dbReference>
<evidence type="ECO:0000313" key="4">
    <source>
        <dbReference type="Proteomes" id="UP000036426"/>
    </source>
</evidence>
<evidence type="ECO:0000313" key="2">
    <source>
        <dbReference type="EMBL" id="KLV00901.1"/>
    </source>
</evidence>
<organism evidence="1 3">
    <name type="scientific">Photobacterium aphoticum</name>
    <dbReference type="NCBI Taxonomy" id="754436"/>
    <lineage>
        <taxon>Bacteria</taxon>
        <taxon>Pseudomonadati</taxon>
        <taxon>Pseudomonadota</taxon>
        <taxon>Gammaproteobacteria</taxon>
        <taxon>Vibrionales</taxon>
        <taxon>Vibrionaceae</taxon>
        <taxon>Photobacterium</taxon>
    </lineage>
</organism>
<dbReference type="RefSeq" id="WP_047874288.1">
    <property type="nucleotide sequence ID" value="NZ_BMYC01000017.1"/>
</dbReference>
<dbReference type="OrthoDB" id="6488871at2"/>
<keyword evidence="4" id="KW-1185">Reference proteome</keyword>
<reference evidence="1 3" key="1">
    <citation type="journal article" date="2014" name="Genome Announc.">
        <title>Draft Genome Sequences of Two Vibrionaceae Species, Vibrio ponticus C121 and Photobacterium aphoticum C119, Isolated as Coral Reef Microbiota.</title>
        <authorList>
            <person name="Al-saari N."/>
            <person name="Meirelles P.M."/>
            <person name="Mino S."/>
            <person name="Suda W."/>
            <person name="Oshima K."/>
            <person name="Hattori M."/>
            <person name="Ohkuma M."/>
            <person name="Thompson F.L."/>
            <person name="Gomez-Gil B."/>
            <person name="Sawabe T."/>
            <person name="Sawabe T."/>
        </authorList>
    </citation>
    <scope>NUCLEOTIDE SEQUENCE [LARGE SCALE GENOMIC DNA]</scope>
    <source>
        <strain evidence="1 3">JCM 19237</strain>
    </source>
</reference>
<comment type="caution">
    <text evidence="1">The sequence shown here is derived from an EMBL/GenBank/DDBJ whole genome shotgun (WGS) entry which is preliminary data.</text>
</comment>
<accession>A0A090QPI5</accession>
<proteinExistence type="predicted"/>
<dbReference type="EMBL" id="LDOV01000018">
    <property type="protein sequence ID" value="KLV00901.1"/>
    <property type="molecule type" value="Genomic_DNA"/>
</dbReference>
<dbReference type="Proteomes" id="UP000029227">
    <property type="component" value="Unassembled WGS sequence"/>
</dbReference>
<dbReference type="eggNOG" id="ENOG5032RU7">
    <property type="taxonomic scope" value="Bacteria"/>
</dbReference>
<dbReference type="Proteomes" id="UP000036426">
    <property type="component" value="Unassembled WGS sequence"/>
</dbReference>
<reference evidence="2 4" key="2">
    <citation type="submission" date="2015-05" db="EMBL/GenBank/DDBJ databases">
        <title>Photobacterium galathea sp. nov.</title>
        <authorList>
            <person name="Machado H."/>
            <person name="Gram L."/>
        </authorList>
    </citation>
    <scope>NUCLEOTIDE SEQUENCE [LARGE SCALE GENOMIC DNA]</scope>
    <source>
        <strain evidence="2 4">DSM 25995</strain>
    </source>
</reference>
<sequence>METFVEFSNNSNVVFNYTSFLSASCKQEVTLIDALKALIPSFEVARHSALPTDGLSASEKLQEQALKVLSTSISDTNNLIRLLRLARADKIDEITIQLPYSLDEDQLLEIETKATCKIILLDEDGELLRAHII</sequence>
<evidence type="ECO:0000313" key="3">
    <source>
        <dbReference type="Proteomes" id="UP000029227"/>
    </source>
</evidence>
<gene>
    <name evidence="2" type="ORF">ABT58_10125</name>
    <name evidence="1" type="ORF">JCM19237_6628</name>
</gene>